<protein>
    <submittedName>
        <fullName evidence="1">Uncharacterized protein</fullName>
    </submittedName>
</protein>
<evidence type="ECO:0000313" key="1">
    <source>
        <dbReference type="EMBL" id="KAF4745183.1"/>
    </source>
</evidence>
<evidence type="ECO:0000313" key="2">
    <source>
        <dbReference type="Proteomes" id="UP000574390"/>
    </source>
</evidence>
<accession>A0A7J6TIY5</accession>
<feature type="non-terminal residue" evidence="1">
    <location>
        <position position="1"/>
    </location>
</feature>
<reference evidence="1 2" key="1">
    <citation type="submission" date="2020-04" db="EMBL/GenBank/DDBJ databases">
        <title>Perkinsus olseni comparative genomics.</title>
        <authorList>
            <person name="Bogema D.R."/>
        </authorList>
    </citation>
    <scope>NUCLEOTIDE SEQUENCE [LARGE SCALE GENOMIC DNA]</scope>
    <source>
        <strain evidence="1">ATCC PRA-205</strain>
    </source>
</reference>
<proteinExistence type="predicted"/>
<dbReference type="EMBL" id="JABANM010006901">
    <property type="protein sequence ID" value="KAF4745183.1"/>
    <property type="molecule type" value="Genomic_DNA"/>
</dbReference>
<name>A0A7J6TIY5_PEROL</name>
<organism evidence="1 2">
    <name type="scientific">Perkinsus olseni</name>
    <name type="common">Perkinsus atlanticus</name>
    <dbReference type="NCBI Taxonomy" id="32597"/>
    <lineage>
        <taxon>Eukaryota</taxon>
        <taxon>Sar</taxon>
        <taxon>Alveolata</taxon>
        <taxon>Perkinsozoa</taxon>
        <taxon>Perkinsea</taxon>
        <taxon>Perkinsida</taxon>
        <taxon>Perkinsidae</taxon>
        <taxon>Perkinsus</taxon>
    </lineage>
</organism>
<sequence>MGNRNCKVDEWRQANIHYRKTAEGHAGSTAYRLTYPELTSGSQSDTPAEGGFRFDTPLAGDYRFDKLEPVALSDLSQRGPPGGGVVATFESHEPYWKAVLTEVHNSSARPQFEVTFERKDSFNDLLNLPVLSTTDGIMKLDTRDFWEKAEAFFFKLPFGRAPYFAVMATRNSHKIMLFDTNTRTTLTGNTRLSAAASAINPFQYPVGDPPP</sequence>
<gene>
    <name evidence="1" type="ORF">FOZ62_015808</name>
</gene>
<dbReference type="Proteomes" id="UP000574390">
    <property type="component" value="Unassembled WGS sequence"/>
</dbReference>
<dbReference type="AlphaFoldDB" id="A0A7J6TIY5"/>
<comment type="caution">
    <text evidence="1">The sequence shown here is derived from an EMBL/GenBank/DDBJ whole genome shotgun (WGS) entry which is preliminary data.</text>
</comment>